<protein>
    <submittedName>
        <fullName evidence="3">GNAT family N-acetyltransferase</fullName>
        <ecNumber evidence="3">2.3.1.-</ecNumber>
    </submittedName>
</protein>
<reference evidence="3 4" key="1">
    <citation type="submission" date="2024-03" db="EMBL/GenBank/DDBJ databases">
        <title>Sequence of Lycoming College Course Isolates.</title>
        <authorList>
            <person name="Plotts O."/>
            <person name="Newman J."/>
        </authorList>
    </citation>
    <scope>NUCLEOTIDE SEQUENCE [LARGE SCALE GENOMIC DNA]</scope>
    <source>
        <strain evidence="3 4">CJB-3</strain>
    </source>
</reference>
<dbReference type="GO" id="GO:0016746">
    <property type="term" value="F:acyltransferase activity"/>
    <property type="evidence" value="ECO:0007669"/>
    <property type="project" value="UniProtKB-KW"/>
</dbReference>
<accession>A0ABU8NUE3</accession>
<dbReference type="InterPro" id="IPR000182">
    <property type="entry name" value="GNAT_dom"/>
</dbReference>
<dbReference type="CDD" id="cd04301">
    <property type="entry name" value="NAT_SF"/>
    <property type="match status" value="1"/>
</dbReference>
<dbReference type="PROSITE" id="PS51186">
    <property type="entry name" value="GNAT"/>
    <property type="match status" value="1"/>
</dbReference>
<dbReference type="InterPro" id="IPR016181">
    <property type="entry name" value="Acyl_CoA_acyltransferase"/>
</dbReference>
<sequence length="239" mass="27620">MKQPYEILRWDTDFFGYPVAKIHRNNLSDQELIECLAFLKQDVRLVYYASANKIQDNTLLLKEFNGLLVDRKTTFYKEGCLSNAYSDKYTFEYNDNFNLHELLQLGIASGIYSRYKIDPNIEEIKYEALYKEWMINSIEGILADKVLVYVDDNTILGVITLDLKSNHNLVNIGIISVRESARGKGIGKTLLRAAEEFAVKNKASKIQVVTQGANKAACALYNSYGYRIEKVEYFYHFWL</sequence>
<dbReference type="SUPFAM" id="SSF55729">
    <property type="entry name" value="Acyl-CoA N-acyltransferases (Nat)"/>
    <property type="match status" value="1"/>
</dbReference>
<evidence type="ECO:0000259" key="2">
    <source>
        <dbReference type="PROSITE" id="PS51186"/>
    </source>
</evidence>
<organism evidence="3 4">
    <name type="scientific">Pedobacter panaciterrae</name>
    <dbReference type="NCBI Taxonomy" id="363849"/>
    <lineage>
        <taxon>Bacteria</taxon>
        <taxon>Pseudomonadati</taxon>
        <taxon>Bacteroidota</taxon>
        <taxon>Sphingobacteriia</taxon>
        <taxon>Sphingobacteriales</taxon>
        <taxon>Sphingobacteriaceae</taxon>
        <taxon>Pedobacter</taxon>
    </lineage>
</organism>
<gene>
    <name evidence="3" type="ORF">WAE58_25750</name>
</gene>
<dbReference type="EMBL" id="JBBEUB010000017">
    <property type="protein sequence ID" value="MEJ2905876.1"/>
    <property type="molecule type" value="Genomic_DNA"/>
</dbReference>
<dbReference type="Proteomes" id="UP001378956">
    <property type="component" value="Unassembled WGS sequence"/>
</dbReference>
<proteinExistence type="predicted"/>
<dbReference type="InterPro" id="IPR050769">
    <property type="entry name" value="NAT_camello-type"/>
</dbReference>
<dbReference type="Gene3D" id="3.40.630.30">
    <property type="match status" value="1"/>
</dbReference>
<evidence type="ECO:0000256" key="1">
    <source>
        <dbReference type="ARBA" id="ARBA00022679"/>
    </source>
</evidence>
<dbReference type="Pfam" id="PF00583">
    <property type="entry name" value="Acetyltransf_1"/>
    <property type="match status" value="1"/>
</dbReference>
<evidence type="ECO:0000313" key="3">
    <source>
        <dbReference type="EMBL" id="MEJ2905876.1"/>
    </source>
</evidence>
<feature type="domain" description="N-acetyltransferase" evidence="2">
    <location>
        <begin position="97"/>
        <end position="239"/>
    </location>
</feature>
<keyword evidence="1 3" id="KW-0808">Transferase</keyword>
<keyword evidence="4" id="KW-1185">Reference proteome</keyword>
<dbReference type="PANTHER" id="PTHR13947:SF37">
    <property type="entry name" value="LD18367P"/>
    <property type="match status" value="1"/>
</dbReference>
<name>A0ABU8NUE3_9SPHI</name>
<dbReference type="EC" id="2.3.1.-" evidence="3"/>
<evidence type="ECO:0000313" key="4">
    <source>
        <dbReference type="Proteomes" id="UP001378956"/>
    </source>
</evidence>
<dbReference type="RefSeq" id="WP_288884002.1">
    <property type="nucleotide sequence ID" value="NZ_CBFGNQ010000017.1"/>
</dbReference>
<dbReference type="PANTHER" id="PTHR13947">
    <property type="entry name" value="GNAT FAMILY N-ACETYLTRANSFERASE"/>
    <property type="match status" value="1"/>
</dbReference>
<keyword evidence="3" id="KW-0012">Acyltransferase</keyword>
<comment type="caution">
    <text evidence="3">The sequence shown here is derived from an EMBL/GenBank/DDBJ whole genome shotgun (WGS) entry which is preliminary data.</text>
</comment>